<dbReference type="RefSeq" id="WP_109678595.1">
    <property type="nucleotide sequence ID" value="NZ_CP086615.1"/>
</dbReference>
<keyword evidence="4" id="KW-1185">Reference proteome</keyword>
<gene>
    <name evidence="3" type="ORF">DEM34_09600</name>
</gene>
<evidence type="ECO:0000313" key="3">
    <source>
        <dbReference type="EMBL" id="PWG63096.1"/>
    </source>
</evidence>
<protein>
    <submittedName>
        <fullName evidence="3">Gamma-glutamylputrescine oxidoreductase</fullName>
    </submittedName>
</protein>
<sequence length="430" mass="46950">MSSTPHSQHAPSYYAATCNDSRYRPPLEGSTESDVCVVGAGFSGLATALHLAERGYRVVVLEAQRIAWGASGRNGGQLVNGYSRDLDVIERRYGRDAADALGGMAFEGGGIIREWIDRYGIDCDYREGGVAAALNRRQLAELEAMVPGWERHGHSGLELLDERTIRDHVNTDLYVGGLLDRWGGHVHPLNLALGEAAAIEGLGGRLFEDSPVVRVTGGERPEVLTGQGAVRADHIVLCGNAYLGATVPALRDKVMPVSTQVIATEPLGEATVRRLMPSGACVEDCNYMLDYYRMTADHRLLFGGGTVYGGREPGDIAARLRPHVRRTFPELGDVRFDYAWSGNFALTLTRIPHLGRLPDGVWFTHGYSGHGVTTTHLAGRLLAEAIDGETERFEAFARLRNIPFPGGRLLRVPLTAMGAWYYQLRDRLGL</sequence>
<dbReference type="PANTHER" id="PTHR13847:SF275">
    <property type="entry name" value="GAMMA-GLUTAMYLPUTRESCINE OXIDOREDUCTASE"/>
    <property type="match status" value="1"/>
</dbReference>
<dbReference type="Proteomes" id="UP000245474">
    <property type="component" value="Unassembled WGS sequence"/>
</dbReference>
<feature type="domain" description="FAD dependent oxidoreductase" evidence="2">
    <location>
        <begin position="34"/>
        <end position="384"/>
    </location>
</feature>
<dbReference type="SUPFAM" id="SSF51905">
    <property type="entry name" value="FAD/NAD(P)-binding domain"/>
    <property type="match status" value="1"/>
</dbReference>
<dbReference type="GO" id="GO:0005737">
    <property type="term" value="C:cytoplasm"/>
    <property type="evidence" value="ECO:0007669"/>
    <property type="project" value="TreeGrafter"/>
</dbReference>
<name>A0A2U2N1P0_9GAMM</name>
<dbReference type="InterPro" id="IPR036188">
    <property type="entry name" value="FAD/NAD-bd_sf"/>
</dbReference>
<evidence type="ECO:0000259" key="2">
    <source>
        <dbReference type="Pfam" id="PF01266"/>
    </source>
</evidence>
<dbReference type="PANTHER" id="PTHR13847">
    <property type="entry name" value="SARCOSINE DEHYDROGENASE-RELATED"/>
    <property type="match status" value="1"/>
</dbReference>
<dbReference type="AlphaFoldDB" id="A0A2U2N1P0"/>
<dbReference type="OrthoDB" id="311718at2"/>
<dbReference type="GO" id="GO:0016491">
    <property type="term" value="F:oxidoreductase activity"/>
    <property type="evidence" value="ECO:0007669"/>
    <property type="project" value="UniProtKB-KW"/>
</dbReference>
<dbReference type="InterPro" id="IPR006076">
    <property type="entry name" value="FAD-dep_OxRdtase"/>
</dbReference>
<dbReference type="Gene3D" id="3.30.9.10">
    <property type="entry name" value="D-Amino Acid Oxidase, subunit A, domain 2"/>
    <property type="match status" value="1"/>
</dbReference>
<dbReference type="Gene3D" id="3.50.50.60">
    <property type="entry name" value="FAD/NAD(P)-binding domain"/>
    <property type="match status" value="1"/>
</dbReference>
<dbReference type="EMBL" id="QFFI01000013">
    <property type="protein sequence ID" value="PWG63096.1"/>
    <property type="molecule type" value="Genomic_DNA"/>
</dbReference>
<organism evidence="3 4">
    <name type="scientific">Sediminicurvatus halobius</name>
    <dbReference type="NCBI Taxonomy" id="2182432"/>
    <lineage>
        <taxon>Bacteria</taxon>
        <taxon>Pseudomonadati</taxon>
        <taxon>Pseudomonadota</taxon>
        <taxon>Gammaproteobacteria</taxon>
        <taxon>Chromatiales</taxon>
        <taxon>Ectothiorhodospiraceae</taxon>
        <taxon>Sediminicurvatus</taxon>
    </lineage>
</organism>
<proteinExistence type="predicted"/>
<reference evidence="3 4" key="1">
    <citation type="submission" date="2018-05" db="EMBL/GenBank/DDBJ databases">
        <title>Spiribacter halobius sp. nov., a moderately halophilic bacterium isolated from marine solar saltern.</title>
        <authorList>
            <person name="Zheng W.-S."/>
            <person name="Lu D.-C."/>
            <person name="Du Z.-J."/>
        </authorList>
    </citation>
    <scope>NUCLEOTIDE SEQUENCE [LARGE SCALE GENOMIC DNA]</scope>
    <source>
        <strain evidence="3 4">E85</strain>
    </source>
</reference>
<evidence type="ECO:0000256" key="1">
    <source>
        <dbReference type="ARBA" id="ARBA00023002"/>
    </source>
</evidence>
<keyword evidence="1" id="KW-0560">Oxidoreductase</keyword>
<evidence type="ECO:0000313" key="4">
    <source>
        <dbReference type="Proteomes" id="UP000245474"/>
    </source>
</evidence>
<comment type="caution">
    <text evidence="3">The sequence shown here is derived from an EMBL/GenBank/DDBJ whole genome shotgun (WGS) entry which is preliminary data.</text>
</comment>
<dbReference type="Pfam" id="PF01266">
    <property type="entry name" value="DAO"/>
    <property type="match status" value="1"/>
</dbReference>
<accession>A0A2U2N1P0</accession>